<dbReference type="PANTHER" id="PTHR30471">
    <property type="entry name" value="DNA REPAIR PROTEIN RADC"/>
    <property type="match status" value="1"/>
</dbReference>
<keyword evidence="4" id="KW-0378">Hydrolase</keyword>
<evidence type="ECO:0000259" key="7">
    <source>
        <dbReference type="PROSITE" id="PS50249"/>
    </source>
</evidence>
<evidence type="ECO:0000313" key="8">
    <source>
        <dbReference type="EMBL" id="MBB1097963.1"/>
    </source>
</evidence>
<name>A0A7W3ULU5_9LACO</name>
<evidence type="ECO:0000256" key="4">
    <source>
        <dbReference type="ARBA" id="ARBA00022801"/>
    </source>
</evidence>
<gene>
    <name evidence="8" type="ORF">H5S09_08445</name>
</gene>
<dbReference type="InterPro" id="IPR037518">
    <property type="entry name" value="MPN"/>
</dbReference>
<comment type="caution">
    <text evidence="8">The sequence shown here is derived from an EMBL/GenBank/DDBJ whole genome shotgun (WGS) entry which is preliminary data.</text>
</comment>
<comment type="similarity">
    <text evidence="1">Belongs to the UPF0758 family.</text>
</comment>
<accession>A0A7W3ULU5</accession>
<keyword evidence="9" id="KW-1185">Reference proteome</keyword>
<dbReference type="Gene3D" id="3.40.140.10">
    <property type="entry name" value="Cytidine Deaminase, domain 2"/>
    <property type="match status" value="1"/>
</dbReference>
<evidence type="ECO:0000256" key="6">
    <source>
        <dbReference type="ARBA" id="ARBA00023049"/>
    </source>
</evidence>
<protein>
    <submittedName>
        <fullName evidence="8">JAB domain-containing protein</fullName>
    </submittedName>
</protein>
<keyword evidence="6" id="KW-0482">Metalloprotease</keyword>
<dbReference type="GO" id="GO:0008237">
    <property type="term" value="F:metallopeptidase activity"/>
    <property type="evidence" value="ECO:0007669"/>
    <property type="project" value="UniProtKB-KW"/>
</dbReference>
<keyword evidence="5" id="KW-0862">Zinc</keyword>
<feature type="domain" description="MPN" evidence="7">
    <location>
        <begin position="84"/>
        <end position="205"/>
    </location>
</feature>
<dbReference type="GO" id="GO:0046872">
    <property type="term" value="F:metal ion binding"/>
    <property type="evidence" value="ECO:0007669"/>
    <property type="project" value="UniProtKB-KW"/>
</dbReference>
<dbReference type="AlphaFoldDB" id="A0A7W3ULU5"/>
<dbReference type="GO" id="GO:0006508">
    <property type="term" value="P:proteolysis"/>
    <property type="evidence" value="ECO:0007669"/>
    <property type="project" value="UniProtKB-KW"/>
</dbReference>
<evidence type="ECO:0000313" key="9">
    <source>
        <dbReference type="Proteomes" id="UP000517106"/>
    </source>
</evidence>
<dbReference type="CDD" id="cd08071">
    <property type="entry name" value="MPN_DUF2466"/>
    <property type="match status" value="1"/>
</dbReference>
<dbReference type="Proteomes" id="UP000517106">
    <property type="component" value="Unassembled WGS sequence"/>
</dbReference>
<evidence type="ECO:0000256" key="2">
    <source>
        <dbReference type="ARBA" id="ARBA00022670"/>
    </source>
</evidence>
<sequence length="208" mass="23960">MKNEMINHYVKLVSDVFSKDAEVKEQQLCQRFLRKCPTPLAVKRLSRSEREEMREWAPEMASLFAAIELGRLVAKSHEEIIGHAYSSVELGRSMVAQFQGEEQESICIACTDIHNEIIDWKVLFIGGGCECVTYPDKIFQYALQCSAHGIVMIHNHPTGDIRPSNQDDSFTRRLERGCEIIGIHLLDFMIVGRDSYYSWREDKSIFKK</sequence>
<dbReference type="Pfam" id="PF04002">
    <property type="entry name" value="RadC"/>
    <property type="match status" value="1"/>
</dbReference>
<reference evidence="8 9" key="1">
    <citation type="submission" date="2020-07" db="EMBL/GenBank/DDBJ databases">
        <title>Description of Limosilactobacillus balticus sp. nov., Limosilactobacillus agrestis sp. nov., Limosilactobacillus albertensis sp. nov., Limosilactobacillus rudii sp. nov., Limosilactobacillus fastidiosus sp. nov., five novel Limosilactobacillus species isolated from the vertebrate gastrointestinal tract, and proposal of 6 subspecies of Limosilactobacillus reuteri adapted to the gastrointestinal tract of specific vertebrate hosts.</title>
        <authorList>
            <person name="Li F."/>
            <person name="Cheng C."/>
            <person name="Zheng J."/>
            <person name="Quevedo R.M."/>
            <person name="Li J."/>
            <person name="Roos S."/>
            <person name="Gaenzle M.G."/>
            <person name="Walter J."/>
        </authorList>
    </citation>
    <scope>NUCLEOTIDE SEQUENCE [LARGE SCALE GENOMIC DNA]</scope>
    <source>
        <strain evidence="8 9">STM2_1</strain>
    </source>
</reference>
<dbReference type="PROSITE" id="PS50249">
    <property type="entry name" value="MPN"/>
    <property type="match status" value="1"/>
</dbReference>
<dbReference type="EMBL" id="JACIVA010000053">
    <property type="protein sequence ID" value="MBB1097963.1"/>
    <property type="molecule type" value="Genomic_DNA"/>
</dbReference>
<dbReference type="SUPFAM" id="SSF102712">
    <property type="entry name" value="JAB1/MPN domain"/>
    <property type="match status" value="1"/>
</dbReference>
<evidence type="ECO:0000256" key="5">
    <source>
        <dbReference type="ARBA" id="ARBA00022833"/>
    </source>
</evidence>
<evidence type="ECO:0000256" key="1">
    <source>
        <dbReference type="ARBA" id="ARBA00010243"/>
    </source>
</evidence>
<dbReference type="RefSeq" id="WP_182596672.1">
    <property type="nucleotide sequence ID" value="NZ_JACIVA010000053.1"/>
</dbReference>
<evidence type="ECO:0000256" key="3">
    <source>
        <dbReference type="ARBA" id="ARBA00022723"/>
    </source>
</evidence>
<proteinExistence type="inferred from homology"/>
<keyword evidence="2" id="KW-0645">Protease</keyword>
<organism evidence="8 9">
    <name type="scientific">Limosilactobacillus rudii</name>
    <dbReference type="NCBI Taxonomy" id="2759755"/>
    <lineage>
        <taxon>Bacteria</taxon>
        <taxon>Bacillati</taxon>
        <taxon>Bacillota</taxon>
        <taxon>Bacilli</taxon>
        <taxon>Lactobacillales</taxon>
        <taxon>Lactobacillaceae</taxon>
        <taxon>Limosilactobacillus</taxon>
    </lineage>
</organism>
<keyword evidence="3" id="KW-0479">Metal-binding</keyword>
<dbReference type="InterPro" id="IPR025657">
    <property type="entry name" value="RadC_JAB"/>
</dbReference>
<dbReference type="InterPro" id="IPR001405">
    <property type="entry name" value="UPF0758"/>
</dbReference>
<dbReference type="PANTHER" id="PTHR30471:SF3">
    <property type="entry name" value="UPF0758 PROTEIN YEES-RELATED"/>
    <property type="match status" value="1"/>
</dbReference>